<evidence type="ECO:0000313" key="2">
    <source>
        <dbReference type="EMBL" id="KLO08471.1"/>
    </source>
</evidence>
<dbReference type="Proteomes" id="UP000053477">
    <property type="component" value="Unassembled WGS sequence"/>
</dbReference>
<dbReference type="InParanoid" id="A0A0H2RUJ4"/>
<dbReference type="EMBL" id="KQ086090">
    <property type="protein sequence ID" value="KLO08471.1"/>
    <property type="molecule type" value="Genomic_DNA"/>
</dbReference>
<keyword evidence="3" id="KW-1185">Reference proteome</keyword>
<accession>A0A0H2RUJ4</accession>
<sequence>MLFLDDRTLQSDLQRLASNGEYGRDGQPDPIDPTMARIITAAYETDTIVAILTHLTSMATDIQKQYHRVIHPYTARLSKGFAPLPDELIKAIVRIAVRMEGHNGMRQAKWLSQVSRRFRKIALEDRNLWTTLYSNSQWKDLEMLVLRGGADVGLHVYVDVTSGLPGNSWRKFMRTFLQKTARRWRTLTIGRFAERPSNRSGMRSRDSDDEYGYGRKAPSDTEEVLKYIGVAKVEFPCLEELDIREDETQTTGVAITWTAPQLRSLICSNYLPSPPAMFSSVTALTIAHDLSRDGEAEQLSTLLAELPAVSNVELVIGNKRFVDFSTFKTSLPISTCPSVTSFRLQIHLVPGKQRDKYNLPGEDTWAQVPFIDRFLNSLRFPNLQHLSMSLQLQTRRENTVQWILDLSTKLLSAQFGDCLDCLSSLTYVVQILNQDQSRRIAPSLILTIPLDGIPLTSTLVLTTCTQIRFTGERCVASDGSTVPARWLQELRFIGCDNIEAGGLQAAVRSLKHSKNWDYVGRVSVEFCKLLQYNASSEVIGKDKFHYLA</sequence>
<evidence type="ECO:0000313" key="3">
    <source>
        <dbReference type="Proteomes" id="UP000053477"/>
    </source>
</evidence>
<dbReference type="AlphaFoldDB" id="A0A0H2RUJ4"/>
<evidence type="ECO:0000256" key="1">
    <source>
        <dbReference type="SAM" id="MobiDB-lite"/>
    </source>
</evidence>
<protein>
    <recommendedName>
        <fullName evidence="4">F-box domain-containing protein</fullName>
    </recommendedName>
</protein>
<evidence type="ECO:0008006" key="4">
    <source>
        <dbReference type="Google" id="ProtNLM"/>
    </source>
</evidence>
<feature type="region of interest" description="Disordered" evidence="1">
    <location>
        <begin position="196"/>
        <end position="217"/>
    </location>
</feature>
<dbReference type="InterPro" id="IPR032675">
    <property type="entry name" value="LRR_dom_sf"/>
</dbReference>
<dbReference type="Gene3D" id="3.80.10.10">
    <property type="entry name" value="Ribonuclease Inhibitor"/>
    <property type="match status" value="1"/>
</dbReference>
<gene>
    <name evidence="2" type="ORF">SCHPADRAFT_908591</name>
</gene>
<reference evidence="2 3" key="1">
    <citation type="submission" date="2015-04" db="EMBL/GenBank/DDBJ databases">
        <title>Complete genome sequence of Schizopora paradoxa KUC8140, a cosmopolitan wood degrader in East Asia.</title>
        <authorList>
            <consortium name="DOE Joint Genome Institute"/>
            <person name="Min B."/>
            <person name="Park H."/>
            <person name="Jang Y."/>
            <person name="Kim J.-J."/>
            <person name="Kim K.H."/>
            <person name="Pangilinan J."/>
            <person name="Lipzen A."/>
            <person name="Riley R."/>
            <person name="Grigoriev I.V."/>
            <person name="Spatafora J.W."/>
            <person name="Choi I.-G."/>
        </authorList>
    </citation>
    <scope>NUCLEOTIDE SEQUENCE [LARGE SCALE GENOMIC DNA]</scope>
    <source>
        <strain evidence="2 3">KUC8140</strain>
    </source>
</reference>
<proteinExistence type="predicted"/>
<organism evidence="2 3">
    <name type="scientific">Schizopora paradoxa</name>
    <dbReference type="NCBI Taxonomy" id="27342"/>
    <lineage>
        <taxon>Eukaryota</taxon>
        <taxon>Fungi</taxon>
        <taxon>Dikarya</taxon>
        <taxon>Basidiomycota</taxon>
        <taxon>Agaricomycotina</taxon>
        <taxon>Agaricomycetes</taxon>
        <taxon>Hymenochaetales</taxon>
        <taxon>Schizoporaceae</taxon>
        <taxon>Schizopora</taxon>
    </lineage>
</organism>
<name>A0A0H2RUJ4_9AGAM</name>